<name>A0A8J3J8J9_9ACTN</name>
<evidence type="ECO:0000256" key="3">
    <source>
        <dbReference type="ARBA" id="ARBA00010712"/>
    </source>
</evidence>
<dbReference type="UniPathway" id="UPA00067">
    <property type="reaction ID" value="UER00122"/>
</dbReference>
<evidence type="ECO:0000256" key="4">
    <source>
        <dbReference type="ARBA" id="ARBA00012355"/>
    </source>
</evidence>
<organism evidence="12 13">
    <name type="scientific">Actinocatenispora rupis</name>
    <dbReference type="NCBI Taxonomy" id="519421"/>
    <lineage>
        <taxon>Bacteria</taxon>
        <taxon>Bacillati</taxon>
        <taxon>Actinomycetota</taxon>
        <taxon>Actinomycetes</taxon>
        <taxon>Micromonosporales</taxon>
        <taxon>Micromonosporaceae</taxon>
        <taxon>Actinocatenispora</taxon>
    </lineage>
</organism>
<dbReference type="InterPro" id="IPR016181">
    <property type="entry name" value="Acyl_CoA_acyltransferase"/>
</dbReference>
<evidence type="ECO:0000256" key="7">
    <source>
        <dbReference type="ARBA" id="ARBA00023315"/>
    </source>
</evidence>
<evidence type="ECO:0000256" key="9">
    <source>
        <dbReference type="RuleBase" id="RU365045"/>
    </source>
</evidence>
<feature type="region of interest" description="Disordered" evidence="10">
    <location>
        <begin position="1"/>
        <end position="20"/>
    </location>
</feature>
<evidence type="ECO:0000256" key="8">
    <source>
        <dbReference type="ARBA" id="ARBA00048924"/>
    </source>
</evidence>
<evidence type="ECO:0000256" key="5">
    <source>
        <dbReference type="ARBA" id="ARBA00017935"/>
    </source>
</evidence>
<keyword evidence="7 9" id="KW-0012">Acyltransferase</keyword>
<dbReference type="AlphaFoldDB" id="A0A8J3J8J9"/>
<gene>
    <name evidence="9 12" type="primary">ectA</name>
    <name evidence="12" type="ORF">Aru02nite_22420</name>
</gene>
<dbReference type="GO" id="GO:0033816">
    <property type="term" value="F:diaminobutyrate acetyltransferase activity"/>
    <property type="evidence" value="ECO:0007669"/>
    <property type="project" value="UniProtKB-EC"/>
</dbReference>
<keyword evidence="6 9" id="KW-0808">Transferase</keyword>
<proteinExistence type="inferred from homology"/>
<dbReference type="InterPro" id="IPR012772">
    <property type="entry name" value="Ectoine_EctA"/>
</dbReference>
<comment type="pathway">
    <text evidence="2 9">Amine and polyamine biosynthesis; ectoine biosynthesis; L-ectoine from L-aspartate 4-semialdehyde: step 2/3.</text>
</comment>
<dbReference type="InterPro" id="IPR000182">
    <property type="entry name" value="GNAT_dom"/>
</dbReference>
<comment type="function">
    <text evidence="1 9">Catalyzes the acetylation of L-2,4-diaminobutyrate (DABA) to gamma-N-acetyl-alpha,gamma-diaminobutyric acid (ADABA) with acetyl coenzyme A.</text>
</comment>
<accession>A0A8J3J8J9</accession>
<dbReference type="Gene3D" id="3.40.630.30">
    <property type="match status" value="1"/>
</dbReference>
<sequence>MTGQPKDFSDTVAGTPNGRSEIGAPVMFRAPDIADGARMWRLAADSGTLDVNSPYSYLLWCRDFADTSVVGCAGDPVVTFVTGYLRPGAPDTLFVWQVAVDAAHRRRGLARRALDALVDQVARQHTVAYVEATVTPDNVPSARLFAGFARGRGASLTTQSLFTEERFPGDSHAEEVLYRIGPLPTATD</sequence>
<evidence type="ECO:0000256" key="1">
    <source>
        <dbReference type="ARBA" id="ARBA00003741"/>
    </source>
</evidence>
<dbReference type="PROSITE" id="PS51186">
    <property type="entry name" value="GNAT"/>
    <property type="match status" value="1"/>
</dbReference>
<evidence type="ECO:0000313" key="13">
    <source>
        <dbReference type="Proteomes" id="UP000612808"/>
    </source>
</evidence>
<dbReference type="Pfam" id="PF00583">
    <property type="entry name" value="Acetyltransf_1"/>
    <property type="match status" value="1"/>
</dbReference>
<protein>
    <recommendedName>
        <fullName evidence="5 9">L-2,4-diaminobutyric acid acetyltransferase</fullName>
        <shortName evidence="9">DABA acetyltransferase</shortName>
        <ecNumber evidence="4 9">2.3.1.178</ecNumber>
    </recommendedName>
</protein>
<evidence type="ECO:0000256" key="2">
    <source>
        <dbReference type="ARBA" id="ARBA00004978"/>
    </source>
</evidence>
<comment type="caution">
    <text evidence="12">The sequence shown here is derived from an EMBL/GenBank/DDBJ whole genome shotgun (WGS) entry which is preliminary data.</text>
</comment>
<reference evidence="12" key="1">
    <citation type="submission" date="2021-01" db="EMBL/GenBank/DDBJ databases">
        <title>Whole genome shotgun sequence of Actinocatenispora rupis NBRC 107355.</title>
        <authorList>
            <person name="Komaki H."/>
            <person name="Tamura T."/>
        </authorList>
    </citation>
    <scope>NUCLEOTIDE SEQUENCE</scope>
    <source>
        <strain evidence="12">NBRC 107355</strain>
    </source>
</reference>
<dbReference type="RefSeq" id="WP_239076609.1">
    <property type="nucleotide sequence ID" value="NZ_BAAAZM010000006.1"/>
</dbReference>
<dbReference type="Proteomes" id="UP000612808">
    <property type="component" value="Unassembled WGS sequence"/>
</dbReference>
<dbReference type="EMBL" id="BOMB01000012">
    <property type="protein sequence ID" value="GID11353.1"/>
    <property type="molecule type" value="Genomic_DNA"/>
</dbReference>
<dbReference type="GO" id="GO:0019491">
    <property type="term" value="P:ectoine biosynthetic process"/>
    <property type="evidence" value="ECO:0007669"/>
    <property type="project" value="UniProtKB-UniPathway"/>
</dbReference>
<evidence type="ECO:0000256" key="6">
    <source>
        <dbReference type="ARBA" id="ARBA00022679"/>
    </source>
</evidence>
<evidence type="ECO:0000259" key="11">
    <source>
        <dbReference type="PROSITE" id="PS51186"/>
    </source>
</evidence>
<keyword evidence="13" id="KW-1185">Reference proteome</keyword>
<evidence type="ECO:0000256" key="10">
    <source>
        <dbReference type="SAM" id="MobiDB-lite"/>
    </source>
</evidence>
<comment type="catalytic activity">
    <reaction evidence="8 9">
        <text>L-2,4-diaminobutanoate + acetyl-CoA = (2S)-4-acetamido-2-aminobutanoate + CoA + H(+)</text>
        <dbReference type="Rhea" id="RHEA:16901"/>
        <dbReference type="ChEBI" id="CHEBI:15378"/>
        <dbReference type="ChEBI" id="CHEBI:57287"/>
        <dbReference type="ChEBI" id="CHEBI:57288"/>
        <dbReference type="ChEBI" id="CHEBI:58761"/>
        <dbReference type="ChEBI" id="CHEBI:58929"/>
        <dbReference type="EC" id="2.3.1.178"/>
    </reaction>
</comment>
<evidence type="ECO:0000313" key="12">
    <source>
        <dbReference type="EMBL" id="GID11353.1"/>
    </source>
</evidence>
<feature type="domain" description="N-acetyltransferase" evidence="11">
    <location>
        <begin position="26"/>
        <end position="170"/>
    </location>
</feature>
<dbReference type="EC" id="2.3.1.178" evidence="4 9"/>
<dbReference type="SUPFAM" id="SSF55729">
    <property type="entry name" value="Acyl-CoA N-acyltransferases (Nat)"/>
    <property type="match status" value="1"/>
</dbReference>
<dbReference type="NCBIfam" id="TIGR02406">
    <property type="entry name" value="ectoine_EctA"/>
    <property type="match status" value="1"/>
</dbReference>
<comment type="similarity">
    <text evidence="3 9">Belongs to the acetyltransferase family. EctA subfamily.</text>
</comment>